<feature type="region of interest" description="Disordered" evidence="6">
    <location>
        <begin position="53"/>
        <end position="80"/>
    </location>
</feature>
<reference evidence="9" key="1">
    <citation type="submission" date="2025-08" db="UniProtKB">
        <authorList>
            <consortium name="RefSeq"/>
        </authorList>
    </citation>
    <scope>IDENTIFICATION</scope>
    <source>
        <tissue evidence="9">Gonad</tissue>
    </source>
</reference>
<evidence type="ECO:0000256" key="4">
    <source>
        <dbReference type="ARBA" id="ARBA00022833"/>
    </source>
</evidence>
<feature type="region of interest" description="Disordered" evidence="6">
    <location>
        <begin position="215"/>
        <end position="254"/>
    </location>
</feature>
<accession>A0A6P4ZLK6</accession>
<feature type="compositionally biased region" description="Basic and acidic residues" evidence="6">
    <location>
        <begin position="70"/>
        <end position="80"/>
    </location>
</feature>
<feature type="domain" description="C2H2-type" evidence="7">
    <location>
        <begin position="99"/>
        <end position="126"/>
    </location>
</feature>
<keyword evidence="4" id="KW-0862">Zinc</keyword>
<evidence type="ECO:0000313" key="9">
    <source>
        <dbReference type="RefSeq" id="XP_019642080.1"/>
    </source>
</evidence>
<protein>
    <submittedName>
        <fullName evidence="9">Zinc finger protein 367-like</fullName>
    </submittedName>
</protein>
<dbReference type="GO" id="GO:0000978">
    <property type="term" value="F:RNA polymerase II cis-regulatory region sequence-specific DNA binding"/>
    <property type="evidence" value="ECO:0007669"/>
    <property type="project" value="TreeGrafter"/>
</dbReference>
<dbReference type="FunFam" id="3.30.160.60:FF:000474">
    <property type="entry name" value="zinc finger protein 367"/>
    <property type="match status" value="1"/>
</dbReference>
<organism evidence="8 9">
    <name type="scientific">Branchiostoma belcheri</name>
    <name type="common">Amphioxus</name>
    <dbReference type="NCBI Taxonomy" id="7741"/>
    <lineage>
        <taxon>Eukaryota</taxon>
        <taxon>Metazoa</taxon>
        <taxon>Chordata</taxon>
        <taxon>Cephalochordata</taxon>
        <taxon>Leptocardii</taxon>
        <taxon>Amphioxiformes</taxon>
        <taxon>Branchiostomatidae</taxon>
        <taxon>Branchiostoma</taxon>
    </lineage>
</organism>
<keyword evidence="1" id="KW-0479">Metal-binding</keyword>
<dbReference type="RefSeq" id="XP_019642080.1">
    <property type="nucleotide sequence ID" value="XM_019786521.1"/>
</dbReference>
<feature type="region of interest" description="Disordered" evidence="6">
    <location>
        <begin position="296"/>
        <end position="315"/>
    </location>
</feature>
<dbReference type="Proteomes" id="UP000515135">
    <property type="component" value="Unplaced"/>
</dbReference>
<name>A0A6P4ZLK6_BRABE</name>
<evidence type="ECO:0000256" key="3">
    <source>
        <dbReference type="ARBA" id="ARBA00022771"/>
    </source>
</evidence>
<feature type="compositionally biased region" description="Polar residues" evidence="6">
    <location>
        <begin position="299"/>
        <end position="309"/>
    </location>
</feature>
<evidence type="ECO:0000313" key="8">
    <source>
        <dbReference type="Proteomes" id="UP000515135"/>
    </source>
</evidence>
<dbReference type="Pfam" id="PF00096">
    <property type="entry name" value="zf-C2H2"/>
    <property type="match status" value="1"/>
</dbReference>
<dbReference type="Pfam" id="PF12874">
    <property type="entry name" value="zf-met"/>
    <property type="match status" value="1"/>
</dbReference>
<feature type="compositionally biased region" description="Low complexity" evidence="6">
    <location>
        <begin position="27"/>
        <end position="36"/>
    </location>
</feature>
<dbReference type="InterPro" id="IPR036236">
    <property type="entry name" value="Znf_C2H2_sf"/>
</dbReference>
<proteinExistence type="predicted"/>
<keyword evidence="2" id="KW-0677">Repeat</keyword>
<dbReference type="PANTHER" id="PTHR19818:SF166">
    <property type="entry name" value="C2H2-TYPE DOMAIN-CONTAINING PROTEIN"/>
    <property type="match status" value="1"/>
</dbReference>
<feature type="domain" description="C2H2-type" evidence="7">
    <location>
        <begin position="127"/>
        <end position="156"/>
    </location>
</feature>
<dbReference type="InterPro" id="IPR013087">
    <property type="entry name" value="Znf_C2H2_type"/>
</dbReference>
<gene>
    <name evidence="9" type="primary">LOC109483492</name>
</gene>
<evidence type="ECO:0000259" key="7">
    <source>
        <dbReference type="PROSITE" id="PS50157"/>
    </source>
</evidence>
<evidence type="ECO:0000256" key="6">
    <source>
        <dbReference type="SAM" id="MobiDB-lite"/>
    </source>
</evidence>
<dbReference type="InterPro" id="IPR050329">
    <property type="entry name" value="GLI_C2H2-zinc-finger"/>
</dbReference>
<feature type="compositionally biased region" description="Basic and acidic residues" evidence="6">
    <location>
        <begin position="215"/>
        <end position="231"/>
    </location>
</feature>
<dbReference type="Gene3D" id="3.30.160.60">
    <property type="entry name" value="Classic Zinc Finger"/>
    <property type="match status" value="3"/>
</dbReference>
<dbReference type="GO" id="GO:0008270">
    <property type="term" value="F:zinc ion binding"/>
    <property type="evidence" value="ECO:0007669"/>
    <property type="project" value="UniProtKB-KW"/>
</dbReference>
<dbReference type="SMART" id="SM00355">
    <property type="entry name" value="ZnF_C2H2"/>
    <property type="match status" value="3"/>
</dbReference>
<dbReference type="SUPFAM" id="SSF57667">
    <property type="entry name" value="beta-beta-alpha zinc fingers"/>
    <property type="match status" value="1"/>
</dbReference>
<dbReference type="KEGG" id="bbel:109483492"/>
<dbReference type="PROSITE" id="PS50157">
    <property type="entry name" value="ZINC_FINGER_C2H2_2"/>
    <property type="match status" value="2"/>
</dbReference>
<feature type="compositionally biased region" description="Low complexity" evidence="6">
    <location>
        <begin position="56"/>
        <end position="68"/>
    </location>
</feature>
<evidence type="ECO:0000256" key="2">
    <source>
        <dbReference type="ARBA" id="ARBA00022737"/>
    </source>
</evidence>
<dbReference type="GO" id="GO:0000981">
    <property type="term" value="F:DNA-binding transcription factor activity, RNA polymerase II-specific"/>
    <property type="evidence" value="ECO:0007669"/>
    <property type="project" value="TreeGrafter"/>
</dbReference>
<evidence type="ECO:0000256" key="1">
    <source>
        <dbReference type="ARBA" id="ARBA00022723"/>
    </source>
</evidence>
<dbReference type="PROSITE" id="PS00028">
    <property type="entry name" value="ZINC_FINGER_C2H2_1"/>
    <property type="match status" value="2"/>
</dbReference>
<dbReference type="GeneID" id="109483492"/>
<dbReference type="GO" id="GO:0005634">
    <property type="term" value="C:nucleus"/>
    <property type="evidence" value="ECO:0007669"/>
    <property type="project" value="UniProtKB-ARBA"/>
</dbReference>
<sequence>MAQNSSNSEGKLPVPDIRTTPMKPRRSSFSPGSPGFSDFMVYPWKWGETAQSVTLSPGSSVEGSPPGRGARHDTTRRGRPRADSITQLIQEGQMAPSGIRCQTCHRTFPREKSLQAHLRTHTGERPYRCDYPDCNKAFVQSGQLKTHQRLHTGEKPFVCNVPGCNSRFTHANRHCAEHPYAGLRREQTPTLDLKVKDAENNKAVAEWLARYIAARQEDKTPSKQKDQESRQPPEAPQKSTTDETERKQARVAARRRIQEQRDKWYGALALVELADNLMQQDSAKSEEDEYQYVEKRDAQVQTGEQQQNHPYYIPL</sequence>
<evidence type="ECO:0000256" key="5">
    <source>
        <dbReference type="PROSITE-ProRule" id="PRU00042"/>
    </source>
</evidence>
<keyword evidence="3 5" id="KW-0863">Zinc-finger</keyword>
<dbReference type="OrthoDB" id="3437960at2759"/>
<keyword evidence="8" id="KW-1185">Reference proteome</keyword>
<dbReference type="AlphaFoldDB" id="A0A6P4ZLK6"/>
<dbReference type="PANTHER" id="PTHR19818">
    <property type="entry name" value="ZINC FINGER PROTEIN ZIC AND GLI"/>
    <property type="match status" value="1"/>
</dbReference>
<feature type="region of interest" description="Disordered" evidence="6">
    <location>
        <begin position="1"/>
        <end position="36"/>
    </location>
</feature>
<dbReference type="GO" id="GO:0045944">
    <property type="term" value="P:positive regulation of transcription by RNA polymerase II"/>
    <property type="evidence" value="ECO:0007669"/>
    <property type="project" value="UniProtKB-ARBA"/>
</dbReference>